<dbReference type="Pfam" id="PF02372">
    <property type="entry name" value="IL15"/>
    <property type="match status" value="1"/>
</dbReference>
<evidence type="ECO:0000256" key="6">
    <source>
        <dbReference type="ARBA" id="ARBA00023157"/>
    </source>
</evidence>
<keyword evidence="5" id="KW-0732">Signal</keyword>
<dbReference type="PRINTS" id="PR01930">
    <property type="entry name" value="INTRLEUKIN15"/>
</dbReference>
<protein>
    <recommendedName>
        <fullName evidence="7">Interleukin</fullName>
    </recommendedName>
</protein>
<sequence length="151" mass="17576">MRKPRQFLETGSQISSGSKVQTVLFLGLQRHEKKSGAQNFRGIQQKVRYFINNAPMELLDCRLYTPTINDYQNCPQTTMKCFADEVKVLIEEWETVKDAHVIRLDKMLKQLATKLPQTASECRQCELLQEEKAEKFLEYLERTLQMGSIKS</sequence>
<name>A0AAV1G100_XYRNO</name>
<dbReference type="AlphaFoldDB" id="A0AAV1G100"/>
<dbReference type="Gene3D" id="1.20.1250.70">
    <property type="entry name" value="Interleukin-15/Interleukin-21"/>
    <property type="match status" value="1"/>
</dbReference>
<keyword evidence="3 7" id="KW-0202">Cytokine</keyword>
<evidence type="ECO:0000256" key="3">
    <source>
        <dbReference type="ARBA" id="ARBA00022514"/>
    </source>
</evidence>
<dbReference type="InterPro" id="IPR003443">
    <property type="entry name" value="IL-15/IL-21_fam"/>
</dbReference>
<dbReference type="GO" id="GO:0005125">
    <property type="term" value="F:cytokine activity"/>
    <property type="evidence" value="ECO:0007669"/>
    <property type="project" value="UniProtKB-KW"/>
</dbReference>
<dbReference type="GO" id="GO:0042119">
    <property type="term" value="P:neutrophil activation"/>
    <property type="evidence" value="ECO:0007669"/>
    <property type="project" value="TreeGrafter"/>
</dbReference>
<dbReference type="GO" id="GO:0005615">
    <property type="term" value="C:extracellular space"/>
    <property type="evidence" value="ECO:0007669"/>
    <property type="project" value="UniProtKB-KW"/>
</dbReference>
<evidence type="ECO:0000256" key="4">
    <source>
        <dbReference type="ARBA" id="ARBA00022525"/>
    </source>
</evidence>
<evidence type="ECO:0000256" key="2">
    <source>
        <dbReference type="ARBA" id="ARBA00006050"/>
    </source>
</evidence>
<reference evidence="8" key="1">
    <citation type="submission" date="2023-08" db="EMBL/GenBank/DDBJ databases">
        <authorList>
            <person name="Alioto T."/>
            <person name="Alioto T."/>
            <person name="Gomez Garrido J."/>
        </authorList>
    </citation>
    <scope>NUCLEOTIDE SEQUENCE</scope>
</reference>
<evidence type="ECO:0000313" key="9">
    <source>
        <dbReference type="Proteomes" id="UP001178508"/>
    </source>
</evidence>
<dbReference type="PANTHER" id="PTHR14356:SF3">
    <property type="entry name" value="INTERLEUKIN-15"/>
    <property type="match status" value="1"/>
</dbReference>
<keyword evidence="6" id="KW-1015">Disulfide bond</keyword>
<comment type="similarity">
    <text evidence="2 7">Belongs to the IL-15/IL-21 family.</text>
</comment>
<dbReference type="Proteomes" id="UP001178508">
    <property type="component" value="Chromosome 10"/>
</dbReference>
<organism evidence="8 9">
    <name type="scientific">Xyrichtys novacula</name>
    <name type="common">Pearly razorfish</name>
    <name type="synonym">Hemipteronotus novacula</name>
    <dbReference type="NCBI Taxonomy" id="13765"/>
    <lineage>
        <taxon>Eukaryota</taxon>
        <taxon>Metazoa</taxon>
        <taxon>Chordata</taxon>
        <taxon>Craniata</taxon>
        <taxon>Vertebrata</taxon>
        <taxon>Euteleostomi</taxon>
        <taxon>Actinopterygii</taxon>
        <taxon>Neopterygii</taxon>
        <taxon>Teleostei</taxon>
        <taxon>Neoteleostei</taxon>
        <taxon>Acanthomorphata</taxon>
        <taxon>Eupercaria</taxon>
        <taxon>Labriformes</taxon>
        <taxon>Labridae</taxon>
        <taxon>Xyrichtys</taxon>
    </lineage>
</organism>
<dbReference type="InterPro" id="IPR009079">
    <property type="entry name" value="4_helix_cytokine-like_core"/>
</dbReference>
<proteinExistence type="inferred from homology"/>
<dbReference type="GO" id="GO:0005126">
    <property type="term" value="F:cytokine receptor binding"/>
    <property type="evidence" value="ECO:0007669"/>
    <property type="project" value="InterPro"/>
</dbReference>
<accession>A0AAV1G100</accession>
<evidence type="ECO:0000313" key="8">
    <source>
        <dbReference type="EMBL" id="CAJ1066263.1"/>
    </source>
</evidence>
<keyword evidence="9" id="KW-1185">Reference proteome</keyword>
<dbReference type="PANTHER" id="PTHR14356">
    <property type="entry name" value="INTERLEUKIN-15-RELATED"/>
    <property type="match status" value="1"/>
</dbReference>
<keyword evidence="4" id="KW-0964">Secreted</keyword>
<evidence type="ECO:0000256" key="7">
    <source>
        <dbReference type="RuleBase" id="RU003453"/>
    </source>
</evidence>
<dbReference type="SUPFAM" id="SSF47266">
    <property type="entry name" value="4-helical cytokines"/>
    <property type="match status" value="1"/>
</dbReference>
<dbReference type="InterPro" id="IPR020439">
    <property type="entry name" value="IL-15"/>
</dbReference>
<evidence type="ECO:0000256" key="1">
    <source>
        <dbReference type="ARBA" id="ARBA00004613"/>
    </source>
</evidence>
<dbReference type="GO" id="GO:0006955">
    <property type="term" value="P:immune response"/>
    <property type="evidence" value="ECO:0007669"/>
    <property type="project" value="InterPro"/>
</dbReference>
<dbReference type="GO" id="GO:0050778">
    <property type="term" value="P:positive regulation of immune response"/>
    <property type="evidence" value="ECO:0007669"/>
    <property type="project" value="TreeGrafter"/>
</dbReference>
<dbReference type="GO" id="GO:0042102">
    <property type="term" value="P:positive regulation of T cell proliferation"/>
    <property type="evidence" value="ECO:0007669"/>
    <property type="project" value="TreeGrafter"/>
</dbReference>
<comment type="subcellular location">
    <subcellularLocation>
        <location evidence="1">Secreted</location>
    </subcellularLocation>
</comment>
<evidence type="ECO:0000256" key="5">
    <source>
        <dbReference type="ARBA" id="ARBA00022729"/>
    </source>
</evidence>
<gene>
    <name evidence="8" type="ORF">XNOV1_A016930</name>
</gene>
<dbReference type="EMBL" id="OY660873">
    <property type="protein sequence ID" value="CAJ1066263.1"/>
    <property type="molecule type" value="Genomic_DNA"/>
</dbReference>
<dbReference type="GO" id="GO:0001819">
    <property type="term" value="P:positive regulation of cytokine production"/>
    <property type="evidence" value="ECO:0007669"/>
    <property type="project" value="TreeGrafter"/>
</dbReference>